<evidence type="ECO:0000313" key="3">
    <source>
        <dbReference type="Proteomes" id="UP000007266"/>
    </source>
</evidence>
<feature type="transmembrane region" description="Helical" evidence="1">
    <location>
        <begin position="20"/>
        <end position="42"/>
    </location>
</feature>
<keyword evidence="1" id="KW-1133">Transmembrane helix</keyword>
<protein>
    <submittedName>
        <fullName evidence="2">Uncharacterized protein</fullName>
    </submittedName>
</protein>
<proteinExistence type="predicted"/>
<evidence type="ECO:0000256" key="1">
    <source>
        <dbReference type="SAM" id="Phobius"/>
    </source>
</evidence>
<reference evidence="2 3" key="1">
    <citation type="journal article" date="2008" name="Nature">
        <title>The genome of the model beetle and pest Tribolium castaneum.</title>
        <authorList>
            <consortium name="Tribolium Genome Sequencing Consortium"/>
            <person name="Richards S."/>
            <person name="Gibbs R.A."/>
            <person name="Weinstock G.M."/>
            <person name="Brown S.J."/>
            <person name="Denell R."/>
            <person name="Beeman R.W."/>
            <person name="Gibbs R."/>
            <person name="Beeman R.W."/>
            <person name="Brown S.J."/>
            <person name="Bucher G."/>
            <person name="Friedrich M."/>
            <person name="Grimmelikhuijzen C.J."/>
            <person name="Klingler M."/>
            <person name="Lorenzen M."/>
            <person name="Richards S."/>
            <person name="Roth S."/>
            <person name="Schroder R."/>
            <person name="Tautz D."/>
            <person name="Zdobnov E.M."/>
            <person name="Muzny D."/>
            <person name="Gibbs R.A."/>
            <person name="Weinstock G.M."/>
            <person name="Attaway T."/>
            <person name="Bell S."/>
            <person name="Buhay C.J."/>
            <person name="Chandrabose M.N."/>
            <person name="Chavez D."/>
            <person name="Clerk-Blankenburg K.P."/>
            <person name="Cree A."/>
            <person name="Dao M."/>
            <person name="Davis C."/>
            <person name="Chacko J."/>
            <person name="Dinh H."/>
            <person name="Dugan-Rocha S."/>
            <person name="Fowler G."/>
            <person name="Garner T.T."/>
            <person name="Garnes J."/>
            <person name="Gnirke A."/>
            <person name="Hawes A."/>
            <person name="Hernandez J."/>
            <person name="Hines S."/>
            <person name="Holder M."/>
            <person name="Hume J."/>
            <person name="Jhangiani S.N."/>
            <person name="Joshi V."/>
            <person name="Khan Z.M."/>
            <person name="Jackson L."/>
            <person name="Kovar C."/>
            <person name="Kowis A."/>
            <person name="Lee S."/>
            <person name="Lewis L.R."/>
            <person name="Margolis J."/>
            <person name="Morgan M."/>
            <person name="Nazareth L.V."/>
            <person name="Nguyen N."/>
            <person name="Okwuonu G."/>
            <person name="Parker D."/>
            <person name="Richards S."/>
            <person name="Ruiz S.J."/>
            <person name="Santibanez J."/>
            <person name="Savard J."/>
            <person name="Scherer S.E."/>
            <person name="Schneider B."/>
            <person name="Sodergren E."/>
            <person name="Tautz D."/>
            <person name="Vattahil S."/>
            <person name="Villasana D."/>
            <person name="White C.S."/>
            <person name="Wright R."/>
            <person name="Park Y."/>
            <person name="Beeman R.W."/>
            <person name="Lord J."/>
            <person name="Oppert B."/>
            <person name="Lorenzen M."/>
            <person name="Brown S."/>
            <person name="Wang L."/>
            <person name="Savard J."/>
            <person name="Tautz D."/>
            <person name="Richards S."/>
            <person name="Weinstock G."/>
            <person name="Gibbs R.A."/>
            <person name="Liu Y."/>
            <person name="Worley K."/>
            <person name="Weinstock G."/>
            <person name="Elsik C.G."/>
            <person name="Reese J.T."/>
            <person name="Elhaik E."/>
            <person name="Landan G."/>
            <person name="Graur D."/>
            <person name="Arensburger P."/>
            <person name="Atkinson P."/>
            <person name="Beeman R.W."/>
            <person name="Beidler J."/>
            <person name="Brown S.J."/>
            <person name="Demuth J.P."/>
            <person name="Drury D.W."/>
            <person name="Du Y.Z."/>
            <person name="Fujiwara H."/>
            <person name="Lorenzen M."/>
            <person name="Maselli V."/>
            <person name="Osanai M."/>
            <person name="Park Y."/>
            <person name="Robertson H.M."/>
            <person name="Tu Z."/>
            <person name="Wang J.J."/>
            <person name="Wang S."/>
            <person name="Richards S."/>
            <person name="Song H."/>
            <person name="Zhang L."/>
            <person name="Sodergren E."/>
            <person name="Werner D."/>
            <person name="Stanke M."/>
            <person name="Morgenstern B."/>
            <person name="Solovyev V."/>
            <person name="Kosarev P."/>
            <person name="Brown G."/>
            <person name="Chen H.C."/>
            <person name="Ermolaeva O."/>
            <person name="Hlavina W."/>
            <person name="Kapustin Y."/>
            <person name="Kiryutin B."/>
            <person name="Kitts P."/>
            <person name="Maglott D."/>
            <person name="Pruitt K."/>
            <person name="Sapojnikov V."/>
            <person name="Souvorov A."/>
            <person name="Mackey A.J."/>
            <person name="Waterhouse R.M."/>
            <person name="Wyder S."/>
            <person name="Zdobnov E.M."/>
            <person name="Zdobnov E.M."/>
            <person name="Wyder S."/>
            <person name="Kriventseva E.V."/>
            <person name="Kadowaki T."/>
            <person name="Bork P."/>
            <person name="Aranda M."/>
            <person name="Bao R."/>
            <person name="Beermann A."/>
            <person name="Berns N."/>
            <person name="Bolognesi R."/>
            <person name="Bonneton F."/>
            <person name="Bopp D."/>
            <person name="Brown S.J."/>
            <person name="Bucher G."/>
            <person name="Butts T."/>
            <person name="Chaumot A."/>
            <person name="Denell R.E."/>
            <person name="Ferrier D.E."/>
            <person name="Friedrich M."/>
            <person name="Gordon C.M."/>
            <person name="Jindra M."/>
            <person name="Klingler M."/>
            <person name="Lan Q."/>
            <person name="Lattorff H.M."/>
            <person name="Laudet V."/>
            <person name="von Levetsow C."/>
            <person name="Liu Z."/>
            <person name="Lutz R."/>
            <person name="Lynch J.A."/>
            <person name="da Fonseca R.N."/>
            <person name="Posnien N."/>
            <person name="Reuter R."/>
            <person name="Roth S."/>
            <person name="Savard J."/>
            <person name="Schinko J.B."/>
            <person name="Schmitt C."/>
            <person name="Schoppmeier M."/>
            <person name="Schroder R."/>
            <person name="Shippy T.D."/>
            <person name="Simonnet F."/>
            <person name="Marques-Souza H."/>
            <person name="Tautz D."/>
            <person name="Tomoyasu Y."/>
            <person name="Trauner J."/>
            <person name="Van der Zee M."/>
            <person name="Vervoort M."/>
            <person name="Wittkopp N."/>
            <person name="Wimmer E.A."/>
            <person name="Yang X."/>
            <person name="Jones A.K."/>
            <person name="Sattelle D.B."/>
            <person name="Ebert P.R."/>
            <person name="Nelson D."/>
            <person name="Scott J.G."/>
            <person name="Beeman R.W."/>
            <person name="Muthukrishnan S."/>
            <person name="Kramer K.J."/>
            <person name="Arakane Y."/>
            <person name="Beeman R.W."/>
            <person name="Zhu Q."/>
            <person name="Hogenkamp D."/>
            <person name="Dixit R."/>
            <person name="Oppert B."/>
            <person name="Jiang H."/>
            <person name="Zou Z."/>
            <person name="Marshall J."/>
            <person name="Elpidina E."/>
            <person name="Vinokurov K."/>
            <person name="Oppert C."/>
            <person name="Zou Z."/>
            <person name="Evans J."/>
            <person name="Lu Z."/>
            <person name="Zhao P."/>
            <person name="Sumathipala N."/>
            <person name="Altincicek B."/>
            <person name="Vilcinskas A."/>
            <person name="Williams M."/>
            <person name="Hultmark D."/>
            <person name="Hetru C."/>
            <person name="Jiang H."/>
            <person name="Grimmelikhuijzen C.J."/>
            <person name="Hauser F."/>
            <person name="Cazzamali G."/>
            <person name="Williamson M."/>
            <person name="Park Y."/>
            <person name="Li B."/>
            <person name="Tanaka Y."/>
            <person name="Predel R."/>
            <person name="Neupert S."/>
            <person name="Schachtner J."/>
            <person name="Verleyen P."/>
            <person name="Raible F."/>
            <person name="Bork P."/>
            <person name="Friedrich M."/>
            <person name="Walden K.K."/>
            <person name="Robertson H.M."/>
            <person name="Angeli S."/>
            <person name="Foret S."/>
            <person name="Bucher G."/>
            <person name="Schuetz S."/>
            <person name="Maleszka R."/>
            <person name="Wimmer E.A."/>
            <person name="Beeman R.W."/>
            <person name="Lorenzen M."/>
            <person name="Tomoyasu Y."/>
            <person name="Miller S.C."/>
            <person name="Grossmann D."/>
            <person name="Bucher G."/>
        </authorList>
    </citation>
    <scope>NUCLEOTIDE SEQUENCE [LARGE SCALE GENOMIC DNA]</scope>
    <source>
        <strain evidence="2 3">Georgia GA2</strain>
    </source>
</reference>
<keyword evidence="1" id="KW-0812">Transmembrane</keyword>
<name>D6WI88_TRICA</name>
<dbReference type="InParanoid" id="D6WI88"/>
<organism evidence="2 3">
    <name type="scientific">Tribolium castaneum</name>
    <name type="common">Red flour beetle</name>
    <dbReference type="NCBI Taxonomy" id="7070"/>
    <lineage>
        <taxon>Eukaryota</taxon>
        <taxon>Metazoa</taxon>
        <taxon>Ecdysozoa</taxon>
        <taxon>Arthropoda</taxon>
        <taxon>Hexapoda</taxon>
        <taxon>Insecta</taxon>
        <taxon>Pterygota</taxon>
        <taxon>Neoptera</taxon>
        <taxon>Endopterygota</taxon>
        <taxon>Coleoptera</taxon>
        <taxon>Polyphaga</taxon>
        <taxon>Cucujiformia</taxon>
        <taxon>Tenebrionidae</taxon>
        <taxon>Tenebrionidae incertae sedis</taxon>
        <taxon>Tribolium</taxon>
    </lineage>
</organism>
<keyword evidence="3" id="KW-1185">Reference proteome</keyword>
<dbReference type="HOGENOM" id="CLU_2029664_0_0_1"/>
<keyword evidence="1" id="KW-0472">Membrane</keyword>
<accession>D6WI88</accession>
<dbReference type="EMBL" id="KQ971321">
    <property type="protein sequence ID" value="EFA00020.1"/>
    <property type="molecule type" value="Genomic_DNA"/>
</dbReference>
<dbReference type="AlphaFoldDB" id="D6WI88"/>
<sequence>MACKSGSHTLYLHRLRYSWLFTPAITNPTTPCIIITGTFLRIRRRSAPYVKIGRRKRLLVIANVMFGGGNAVPKGAFSQIWLEFCCDTVNSQTWQKFYRQSLTRIRNVNSIQQLLNKYVGKQ</sequence>
<evidence type="ECO:0000313" key="2">
    <source>
        <dbReference type="EMBL" id="EFA00020.1"/>
    </source>
</evidence>
<gene>
    <name evidence="2" type="primary">GLEAN_02827</name>
    <name evidence="2" type="ORF">TcasGA2_TC002827</name>
</gene>
<reference evidence="2 3" key="2">
    <citation type="journal article" date="2010" name="Nucleic Acids Res.">
        <title>BeetleBase in 2010: revisions to provide comprehensive genomic information for Tribolium castaneum.</title>
        <authorList>
            <person name="Kim H.S."/>
            <person name="Murphy T."/>
            <person name="Xia J."/>
            <person name="Caragea D."/>
            <person name="Park Y."/>
            <person name="Beeman R.W."/>
            <person name="Lorenzen M.D."/>
            <person name="Butcher S."/>
            <person name="Manak J.R."/>
            <person name="Brown S.J."/>
        </authorList>
    </citation>
    <scope>GENOME REANNOTATION</scope>
    <source>
        <strain evidence="2 3">Georgia GA2</strain>
    </source>
</reference>
<dbReference type="Proteomes" id="UP000007266">
    <property type="component" value="Linkage group 3"/>
</dbReference>